<sequence>MSFGTISLNDGTTAPSPAFGTGTALKGRDAKEQVLQALQNGQRHLDCAQFYGNEGSVGEAIAASGLPRSSLYITTKYATGDISTSLRTSLQLLQVDYVDLYLLHSVKFAEVHGLSRSWEVMESLQRDGLTRSIGVSNYRVGDLEILGHTAHTMPAVNQVEFHPFVYNQAAKLQQYCHDHGIALASYAGLAPLTKTRHGDFDAVVKRLASKYAITEHAVLYNWLRKHGVLVVTTSSKKERLEEMHWLAREISHEDSAELDRVGSQYHHRYYMSFMDE</sequence>
<comment type="caution">
    <text evidence="8">The sequence shown here is derived from an EMBL/GenBank/DDBJ whole genome shotgun (WGS) entry which is preliminary data.</text>
</comment>
<dbReference type="InterPro" id="IPR044494">
    <property type="entry name" value="AKR3C2/3"/>
</dbReference>
<dbReference type="EMBL" id="SPOI01000294">
    <property type="protein sequence ID" value="TIB29406.1"/>
    <property type="molecule type" value="Genomic_DNA"/>
</dbReference>
<dbReference type="CDD" id="cd19120">
    <property type="entry name" value="AKR_AKR3C2-3"/>
    <property type="match status" value="1"/>
</dbReference>
<evidence type="ECO:0000259" key="7">
    <source>
        <dbReference type="Pfam" id="PF00248"/>
    </source>
</evidence>
<evidence type="ECO:0000256" key="4">
    <source>
        <dbReference type="PIRSR" id="PIRSR000097-1"/>
    </source>
</evidence>
<dbReference type="PANTHER" id="PTHR43827">
    <property type="entry name" value="2,5-DIKETO-D-GLUCONIC ACID REDUCTASE"/>
    <property type="match status" value="1"/>
</dbReference>
<feature type="active site" description="Proton donor" evidence="4">
    <location>
        <position position="51"/>
    </location>
</feature>
<evidence type="ECO:0000256" key="6">
    <source>
        <dbReference type="PIRSR" id="PIRSR000097-3"/>
    </source>
</evidence>
<name>A0A4T0GSK6_WALIC</name>
<feature type="site" description="Lowers pKa of active site Tyr" evidence="6">
    <location>
        <position position="76"/>
    </location>
</feature>
<evidence type="ECO:0000313" key="9">
    <source>
        <dbReference type="Proteomes" id="UP000310689"/>
    </source>
</evidence>
<dbReference type="Proteomes" id="UP000310689">
    <property type="component" value="Unassembled WGS sequence"/>
</dbReference>
<dbReference type="GO" id="GO:0016616">
    <property type="term" value="F:oxidoreductase activity, acting on the CH-OH group of donors, NAD or NADP as acceptor"/>
    <property type="evidence" value="ECO:0007669"/>
    <property type="project" value="UniProtKB-ARBA"/>
</dbReference>
<evidence type="ECO:0000256" key="5">
    <source>
        <dbReference type="PIRSR" id="PIRSR000097-2"/>
    </source>
</evidence>
<comment type="similarity">
    <text evidence="1">Belongs to the aldo/keto reductase family.</text>
</comment>
<organism evidence="8 9">
    <name type="scientific">Wallemia ichthyophaga</name>
    <dbReference type="NCBI Taxonomy" id="245174"/>
    <lineage>
        <taxon>Eukaryota</taxon>
        <taxon>Fungi</taxon>
        <taxon>Dikarya</taxon>
        <taxon>Basidiomycota</taxon>
        <taxon>Wallemiomycotina</taxon>
        <taxon>Wallemiomycetes</taxon>
        <taxon>Wallemiales</taxon>
        <taxon>Wallemiaceae</taxon>
        <taxon>Wallemia</taxon>
    </lineage>
</organism>
<reference evidence="8 9" key="1">
    <citation type="submission" date="2019-03" db="EMBL/GenBank/DDBJ databases">
        <title>Sequencing 23 genomes of Wallemia ichthyophaga.</title>
        <authorList>
            <person name="Gostincar C."/>
        </authorList>
    </citation>
    <scope>NUCLEOTIDE SEQUENCE [LARGE SCALE GENOMIC DNA]</scope>
    <source>
        <strain evidence="8 9">EXF-6200</strain>
    </source>
</reference>
<proteinExistence type="inferred from homology"/>
<dbReference type="Gene3D" id="3.20.20.100">
    <property type="entry name" value="NADP-dependent oxidoreductase domain"/>
    <property type="match status" value="1"/>
</dbReference>
<evidence type="ECO:0000256" key="2">
    <source>
        <dbReference type="ARBA" id="ARBA00022857"/>
    </source>
</evidence>
<dbReference type="PROSITE" id="PS00062">
    <property type="entry name" value="ALDOKETO_REDUCTASE_2"/>
    <property type="match status" value="1"/>
</dbReference>
<dbReference type="Pfam" id="PF00248">
    <property type="entry name" value="Aldo_ket_red"/>
    <property type="match status" value="1"/>
</dbReference>
<dbReference type="PANTHER" id="PTHR43827:SF3">
    <property type="entry name" value="NADP-DEPENDENT OXIDOREDUCTASE DOMAIN-CONTAINING PROTEIN"/>
    <property type="match status" value="1"/>
</dbReference>
<evidence type="ECO:0000313" key="8">
    <source>
        <dbReference type="EMBL" id="TIB29406.1"/>
    </source>
</evidence>
<dbReference type="InterPro" id="IPR018170">
    <property type="entry name" value="Aldo/ket_reductase_CS"/>
</dbReference>
<protein>
    <recommendedName>
        <fullName evidence="7">NADP-dependent oxidoreductase domain-containing protein</fullName>
    </recommendedName>
</protein>
<dbReference type="PIRSF" id="PIRSF000097">
    <property type="entry name" value="AKR"/>
    <property type="match status" value="1"/>
</dbReference>
<dbReference type="SUPFAM" id="SSF51430">
    <property type="entry name" value="NAD(P)-linked oxidoreductase"/>
    <property type="match status" value="1"/>
</dbReference>
<keyword evidence="2" id="KW-0521">NADP</keyword>
<feature type="binding site" evidence="5">
    <location>
        <position position="104"/>
    </location>
    <ligand>
        <name>substrate</name>
    </ligand>
</feature>
<evidence type="ECO:0000256" key="1">
    <source>
        <dbReference type="ARBA" id="ARBA00007905"/>
    </source>
</evidence>
<evidence type="ECO:0000256" key="3">
    <source>
        <dbReference type="ARBA" id="ARBA00023002"/>
    </source>
</evidence>
<dbReference type="AlphaFoldDB" id="A0A4T0GSK6"/>
<keyword evidence="3" id="KW-0560">Oxidoreductase</keyword>
<dbReference type="InterPro" id="IPR020471">
    <property type="entry name" value="AKR"/>
</dbReference>
<feature type="domain" description="NADP-dependent oxidoreductase" evidence="7">
    <location>
        <begin position="2"/>
        <end position="260"/>
    </location>
</feature>
<gene>
    <name evidence="8" type="ORF">E3P86_03675</name>
</gene>
<accession>A0A4T0GSK6</accession>
<dbReference type="InterPro" id="IPR036812">
    <property type="entry name" value="NAD(P)_OxRdtase_dom_sf"/>
</dbReference>
<dbReference type="GO" id="GO:0016652">
    <property type="term" value="F:oxidoreductase activity, acting on NAD(P)H as acceptor"/>
    <property type="evidence" value="ECO:0007669"/>
    <property type="project" value="InterPro"/>
</dbReference>
<dbReference type="InterPro" id="IPR023210">
    <property type="entry name" value="NADP_OxRdtase_dom"/>
</dbReference>
<dbReference type="PRINTS" id="PR00069">
    <property type="entry name" value="ALDKETRDTASE"/>
</dbReference>